<dbReference type="PANTHER" id="PTHR10272:SF0">
    <property type="entry name" value="PLATELET-ACTIVATING FACTOR ACETYLHYDROLASE"/>
    <property type="match status" value="1"/>
</dbReference>
<evidence type="ECO:0000256" key="2">
    <source>
        <dbReference type="ARBA" id="ARBA00022963"/>
    </source>
</evidence>
<evidence type="ECO:0000256" key="3">
    <source>
        <dbReference type="ARBA" id="ARBA00023098"/>
    </source>
</evidence>
<dbReference type="InterPro" id="IPR025920">
    <property type="entry name" value="Lipase_bact_N"/>
</dbReference>
<dbReference type="SUPFAM" id="SSF53474">
    <property type="entry name" value="alpha/beta-Hydrolases"/>
    <property type="match status" value="1"/>
</dbReference>
<dbReference type="Proteomes" id="UP000251800">
    <property type="component" value="Unassembled WGS sequence"/>
</dbReference>
<accession>A0A383XR14</accession>
<comment type="caution">
    <text evidence="6">The sequence shown here is derived from an EMBL/GenBank/DDBJ whole genome shotgun (WGS) entry which is preliminary data.</text>
</comment>
<dbReference type="Pfam" id="PF00561">
    <property type="entry name" value="Abhydrolase_1"/>
    <property type="match status" value="1"/>
</dbReference>
<dbReference type="Gene3D" id="3.40.50.1820">
    <property type="entry name" value="alpha/beta hydrolase"/>
    <property type="match status" value="1"/>
</dbReference>
<sequence>MKYWLAGAVALGLLAGCSVDEDAEQQPINEIALSLFDPVAASAVVPFPIDAFFSGFVDPTLNIPNGSDAPFVTAANQVDGFSTTAPIFTDLLGAVDFSTTAQGVIVINTATGAPLVPGIDYEVQDYPAVDDADGVPINQKRSRLLIQPLRPLAPETRYVVALTRALRSEAGHPAQPSALFEVAASDTPVSEQDVPALTTLTAQQKGVLEALRSQVIRPTVEGLEAAGIPASQLVLAWPFTTQSIGKSLRAVHAQATAAPLGVQPVPNGAGGTLTTGDLNLGLPPVADIYAGTFQTQYYLQPPSQENPTAPLSSIWQADPAQPDVNATFLGQVPCGAFAQGATLPGSSEPLRPSVSTTTCFPVPVAQSTQTIPVLLTVPNANSGRSMPANGWPVVIFQHGVTRNRTDMFAVAPALAAAGFVVIAIDHPLHGISPESSVAAFRINGVSERTFDVDYVNNETGAPGPDGSADPSGEHFVNLVSLLTARDNIRQSVADLTRLSKSVGLLDLDGDNQTDEIDESRVAFVGHSLGGIVGTTLLGVNADIGAATLAMPGGGIAKLLDGSLAFGPVVAQGLEAAGFNEGGDTFETFLRFSQLVLDTTDPINFAADARASHPIHMIEVLGDQVVPNSVPAGPQTAANDRVTIPGPLSGTDPLYMQMGLDVVDDVVPGETTALLLASDASGVGAVVRFAAGDHGSILDPSASLAATTEMQTEMANFLGSGGVCLPVGQSCPAPAQ</sequence>
<proteinExistence type="predicted"/>
<keyword evidence="3" id="KW-0443">Lipid metabolism</keyword>
<feature type="domain" description="Bacterial virulence factor lipase N-terminal" evidence="5">
    <location>
        <begin position="66"/>
        <end position="258"/>
    </location>
</feature>
<dbReference type="AlphaFoldDB" id="A0A383XR14"/>
<keyword evidence="2" id="KW-0442">Lipid degradation</keyword>
<dbReference type="EMBL" id="QEQK01000014">
    <property type="protein sequence ID" value="PWN55068.1"/>
    <property type="molecule type" value="Genomic_DNA"/>
</dbReference>
<gene>
    <name evidence="6" type="ORF">DEH80_14435</name>
</gene>
<keyword evidence="1" id="KW-0378">Hydrolase</keyword>
<dbReference type="GO" id="GO:0016042">
    <property type="term" value="P:lipid catabolic process"/>
    <property type="evidence" value="ECO:0007669"/>
    <property type="project" value="UniProtKB-KW"/>
</dbReference>
<dbReference type="PANTHER" id="PTHR10272">
    <property type="entry name" value="PLATELET-ACTIVATING FACTOR ACETYLHYDROLASE"/>
    <property type="match status" value="1"/>
</dbReference>
<evidence type="ECO:0000259" key="4">
    <source>
        <dbReference type="Pfam" id="PF00561"/>
    </source>
</evidence>
<dbReference type="PROSITE" id="PS51257">
    <property type="entry name" value="PROKAR_LIPOPROTEIN"/>
    <property type="match status" value="1"/>
</dbReference>
<feature type="domain" description="AB hydrolase-1" evidence="4">
    <location>
        <begin position="392"/>
        <end position="549"/>
    </location>
</feature>
<dbReference type="OrthoDB" id="5477453at2"/>
<evidence type="ECO:0000259" key="5">
    <source>
        <dbReference type="Pfam" id="PF12262"/>
    </source>
</evidence>
<keyword evidence="7" id="KW-1185">Reference proteome</keyword>
<protein>
    <submittedName>
        <fullName evidence="6">Uncharacterized protein</fullName>
    </submittedName>
</protein>
<dbReference type="InterPro" id="IPR029058">
    <property type="entry name" value="AB_hydrolase_fold"/>
</dbReference>
<evidence type="ECO:0000256" key="1">
    <source>
        <dbReference type="ARBA" id="ARBA00022801"/>
    </source>
</evidence>
<dbReference type="InterPro" id="IPR000073">
    <property type="entry name" value="AB_hydrolase_1"/>
</dbReference>
<organism evidence="6 7">
    <name type="scientific">Abyssibacter profundi</name>
    <dbReference type="NCBI Taxonomy" id="2182787"/>
    <lineage>
        <taxon>Bacteria</taxon>
        <taxon>Pseudomonadati</taxon>
        <taxon>Pseudomonadota</taxon>
        <taxon>Gammaproteobacteria</taxon>
        <taxon>Chromatiales</taxon>
        <taxon>Oceanococcaceae</taxon>
        <taxon>Abyssibacter</taxon>
    </lineage>
</organism>
<dbReference type="RefSeq" id="WP_109721219.1">
    <property type="nucleotide sequence ID" value="NZ_QEQK01000014.1"/>
</dbReference>
<dbReference type="GO" id="GO:0003847">
    <property type="term" value="F:1-alkyl-2-acetylglycerophosphocholine esterase activity"/>
    <property type="evidence" value="ECO:0007669"/>
    <property type="project" value="TreeGrafter"/>
</dbReference>
<dbReference type="Pfam" id="PF12262">
    <property type="entry name" value="Lipase_bact_N"/>
    <property type="match status" value="1"/>
</dbReference>
<reference evidence="6 7" key="1">
    <citation type="submission" date="2018-05" db="EMBL/GenBank/DDBJ databases">
        <title>Abyssibacter profundi OUC007T gen. nov., sp. nov, a marine bacterium isolated from seawater of the Mariana Trench.</title>
        <authorList>
            <person name="Zhou S."/>
        </authorList>
    </citation>
    <scope>NUCLEOTIDE SEQUENCE [LARGE SCALE GENOMIC DNA]</scope>
    <source>
        <strain evidence="6 7">OUC007</strain>
    </source>
</reference>
<name>A0A383XR14_9GAMM</name>
<evidence type="ECO:0000313" key="7">
    <source>
        <dbReference type="Proteomes" id="UP000251800"/>
    </source>
</evidence>
<evidence type="ECO:0000313" key="6">
    <source>
        <dbReference type="EMBL" id="PWN55068.1"/>
    </source>
</evidence>